<dbReference type="InterPro" id="IPR022671">
    <property type="entry name" value="Ribosomal_uL2_CS"/>
</dbReference>
<evidence type="ECO:0000256" key="5">
    <source>
        <dbReference type="ARBA" id="ARBA00022980"/>
    </source>
</evidence>
<evidence type="ECO:0000256" key="3">
    <source>
        <dbReference type="ARBA" id="ARBA00011838"/>
    </source>
</evidence>
<dbReference type="InterPro" id="IPR022666">
    <property type="entry name" value="Ribosomal_uL2_RNA-bd_dom"/>
</dbReference>
<proteinExistence type="inferred from homology"/>
<feature type="domain" description="Large ribosomal subunit protein uL2 RNA-binding" evidence="10">
    <location>
        <begin position="98"/>
        <end position="181"/>
    </location>
</feature>
<dbReference type="SUPFAM" id="SSF50104">
    <property type="entry name" value="Translation proteins SH3-like domain"/>
    <property type="match status" value="1"/>
</dbReference>
<dbReference type="Gene3D" id="2.30.30.30">
    <property type="match status" value="1"/>
</dbReference>
<dbReference type="SMART" id="SM01382">
    <property type="entry name" value="Ribosomal_L2_C"/>
    <property type="match status" value="1"/>
</dbReference>
<accession>A0AAV1HZN6</accession>
<name>A0AAV1HZN6_9CHLO</name>
<dbReference type="SMART" id="SM01383">
    <property type="entry name" value="Ribosomal_L2"/>
    <property type="match status" value="1"/>
</dbReference>
<comment type="similarity">
    <text evidence="2">Belongs to the universal ribosomal protein uL2 family.</text>
</comment>
<keyword evidence="5" id="KW-0689">Ribosomal protein</keyword>
<gene>
    <name evidence="11" type="ORF">CVIRNUC_002884</name>
</gene>
<dbReference type="Proteomes" id="UP001314263">
    <property type="component" value="Unassembled WGS sequence"/>
</dbReference>
<dbReference type="Pfam" id="PF03947">
    <property type="entry name" value="Ribosomal_L2_C"/>
    <property type="match status" value="1"/>
</dbReference>
<evidence type="ECO:0000256" key="6">
    <source>
        <dbReference type="ARBA" id="ARBA00023274"/>
    </source>
</evidence>
<evidence type="ECO:0000259" key="9">
    <source>
        <dbReference type="SMART" id="SM01382"/>
    </source>
</evidence>
<dbReference type="Pfam" id="PF00181">
    <property type="entry name" value="Ribosomal_L2_N"/>
    <property type="match status" value="1"/>
</dbReference>
<feature type="domain" description="Large ribosomal subunit protein uL2 C-terminal" evidence="9">
    <location>
        <begin position="187"/>
        <end position="315"/>
    </location>
</feature>
<dbReference type="InterPro" id="IPR005880">
    <property type="entry name" value="Ribosomal_uL2_bac/org-type"/>
</dbReference>
<dbReference type="AlphaFoldDB" id="A0AAV1HZN6"/>
<dbReference type="InterPro" id="IPR014726">
    <property type="entry name" value="Ribosomal_uL2_dom3"/>
</dbReference>
<dbReference type="InterPro" id="IPR012340">
    <property type="entry name" value="NA-bd_OB-fold"/>
</dbReference>
<dbReference type="InterPro" id="IPR022669">
    <property type="entry name" value="Ribosomal_uL2_C"/>
</dbReference>
<dbReference type="Gene3D" id="4.10.950.10">
    <property type="entry name" value="Ribosomal protein L2, domain 3"/>
    <property type="match status" value="1"/>
</dbReference>
<dbReference type="HAMAP" id="MF_01320_B">
    <property type="entry name" value="Ribosomal_uL2_B"/>
    <property type="match status" value="1"/>
</dbReference>
<keyword evidence="6" id="KW-0687">Ribonucleoprotein</keyword>
<evidence type="ECO:0000259" key="10">
    <source>
        <dbReference type="SMART" id="SM01383"/>
    </source>
</evidence>
<dbReference type="GO" id="GO:0009536">
    <property type="term" value="C:plastid"/>
    <property type="evidence" value="ECO:0007669"/>
    <property type="project" value="UniProtKB-SubCell"/>
</dbReference>
<dbReference type="Gene3D" id="2.40.50.140">
    <property type="entry name" value="Nucleic acid-binding proteins"/>
    <property type="match status" value="1"/>
</dbReference>
<dbReference type="PANTHER" id="PTHR13691:SF5">
    <property type="entry name" value="LARGE RIBOSOMAL SUBUNIT PROTEIN UL2M"/>
    <property type="match status" value="1"/>
</dbReference>
<evidence type="ECO:0000256" key="8">
    <source>
        <dbReference type="SAM" id="MobiDB-lite"/>
    </source>
</evidence>
<dbReference type="EMBL" id="CAUYUE010000004">
    <property type="protein sequence ID" value="CAK0761680.1"/>
    <property type="molecule type" value="Genomic_DNA"/>
</dbReference>
<protein>
    <recommendedName>
        <fullName evidence="7">Large ribosomal subunit protein uL2m</fullName>
    </recommendedName>
</protein>
<dbReference type="PANTHER" id="PTHR13691">
    <property type="entry name" value="RIBOSOMAL PROTEIN L2"/>
    <property type="match status" value="1"/>
</dbReference>
<comment type="subcellular location">
    <subcellularLocation>
        <location evidence="1">Plastid</location>
    </subcellularLocation>
</comment>
<evidence type="ECO:0000256" key="7">
    <source>
        <dbReference type="ARBA" id="ARBA00069872"/>
    </source>
</evidence>
<evidence type="ECO:0000256" key="1">
    <source>
        <dbReference type="ARBA" id="ARBA00004474"/>
    </source>
</evidence>
<dbReference type="GO" id="GO:0003723">
    <property type="term" value="F:RNA binding"/>
    <property type="evidence" value="ECO:0007669"/>
    <property type="project" value="InterPro"/>
</dbReference>
<evidence type="ECO:0000256" key="2">
    <source>
        <dbReference type="ARBA" id="ARBA00005636"/>
    </source>
</evidence>
<dbReference type="GO" id="GO:0016740">
    <property type="term" value="F:transferase activity"/>
    <property type="evidence" value="ECO:0007669"/>
    <property type="project" value="InterPro"/>
</dbReference>
<dbReference type="SUPFAM" id="SSF50249">
    <property type="entry name" value="Nucleic acid-binding proteins"/>
    <property type="match status" value="1"/>
</dbReference>
<feature type="region of interest" description="Disordered" evidence="8">
    <location>
        <begin position="286"/>
        <end position="330"/>
    </location>
</feature>
<keyword evidence="12" id="KW-1185">Reference proteome</keyword>
<dbReference type="InterPro" id="IPR002171">
    <property type="entry name" value="Ribosomal_uL2"/>
</dbReference>
<sequence length="345" mass="37429">MLRRLLIAPVGPHIQQGALLDGIQALEISVRPQPAGVLSLQEWCQSLLQSRHSTSSVGLKVYKPTTPGFRGRIITTRENLWSGRPYRPLTEGLRRTGGRNNQGRITSWHRGGGGRRLYRLVDFSRSQSEDTAVVDRLEYDPNRSARIALIKYPEGSSGGDFRGFSYILASQGVLPGDQIRSGASSTIRPGNMLPLSAMPIGQEIHNVELLPGRGGQLARAAGTSATLVSRGTDGYAVVRLPSGTQRRVLASCSATVGALSNPQHKNRKAGKAGASRWAGRRPVTRGVAMNPVDHPHGGGRGKQKGRISQSPWGKQTKGMKTRKRRNPTDAFIHVSRHAAKNKQRG</sequence>
<dbReference type="InterPro" id="IPR014722">
    <property type="entry name" value="Rib_uL2_dom2"/>
</dbReference>
<comment type="caution">
    <text evidence="11">The sequence shown here is derived from an EMBL/GenBank/DDBJ whole genome shotgun (WGS) entry which is preliminary data.</text>
</comment>
<evidence type="ECO:0000313" key="12">
    <source>
        <dbReference type="Proteomes" id="UP001314263"/>
    </source>
</evidence>
<organism evidence="11 12">
    <name type="scientific">Coccomyxa viridis</name>
    <dbReference type="NCBI Taxonomy" id="1274662"/>
    <lineage>
        <taxon>Eukaryota</taxon>
        <taxon>Viridiplantae</taxon>
        <taxon>Chlorophyta</taxon>
        <taxon>core chlorophytes</taxon>
        <taxon>Trebouxiophyceae</taxon>
        <taxon>Trebouxiophyceae incertae sedis</taxon>
        <taxon>Coccomyxaceae</taxon>
        <taxon>Coccomyxa</taxon>
    </lineage>
</organism>
<reference evidence="11 12" key="1">
    <citation type="submission" date="2023-10" db="EMBL/GenBank/DDBJ databases">
        <authorList>
            <person name="Maclean D."/>
            <person name="Macfadyen A."/>
        </authorList>
    </citation>
    <scope>NUCLEOTIDE SEQUENCE [LARGE SCALE GENOMIC DNA]</scope>
</reference>
<dbReference type="InterPro" id="IPR008991">
    <property type="entry name" value="Translation_prot_SH3-like_sf"/>
</dbReference>
<dbReference type="GO" id="GO:0005762">
    <property type="term" value="C:mitochondrial large ribosomal subunit"/>
    <property type="evidence" value="ECO:0007669"/>
    <property type="project" value="TreeGrafter"/>
</dbReference>
<evidence type="ECO:0000256" key="4">
    <source>
        <dbReference type="ARBA" id="ARBA00022640"/>
    </source>
</evidence>
<dbReference type="FunFam" id="2.30.30.30:FF:000001">
    <property type="entry name" value="50S ribosomal protein L2"/>
    <property type="match status" value="1"/>
</dbReference>
<evidence type="ECO:0000313" key="11">
    <source>
        <dbReference type="EMBL" id="CAK0761680.1"/>
    </source>
</evidence>
<dbReference type="NCBIfam" id="TIGR01171">
    <property type="entry name" value="rplB_bact"/>
    <property type="match status" value="1"/>
</dbReference>
<keyword evidence="4" id="KW-0934">Plastid</keyword>
<dbReference type="FunFam" id="4.10.950.10:FF:000001">
    <property type="entry name" value="50S ribosomal protein L2"/>
    <property type="match status" value="1"/>
</dbReference>
<comment type="subunit">
    <text evidence="3">Part of the 50S ribosomal subunit.</text>
</comment>
<dbReference type="GO" id="GO:0032543">
    <property type="term" value="P:mitochondrial translation"/>
    <property type="evidence" value="ECO:0007669"/>
    <property type="project" value="TreeGrafter"/>
</dbReference>
<dbReference type="PROSITE" id="PS00467">
    <property type="entry name" value="RIBOSOMAL_L2"/>
    <property type="match status" value="1"/>
</dbReference>
<dbReference type="GO" id="GO:0003735">
    <property type="term" value="F:structural constituent of ribosome"/>
    <property type="evidence" value="ECO:0007669"/>
    <property type="project" value="InterPro"/>
</dbReference>